<feature type="domain" description="HTH cro/C1-type" evidence="1">
    <location>
        <begin position="1"/>
        <end position="47"/>
    </location>
</feature>
<dbReference type="SUPFAM" id="SSF47413">
    <property type="entry name" value="lambda repressor-like DNA-binding domains"/>
    <property type="match status" value="1"/>
</dbReference>
<evidence type="ECO:0000313" key="3">
    <source>
        <dbReference type="Proteomes" id="UP000038487"/>
    </source>
</evidence>
<protein>
    <submittedName>
        <fullName evidence="2">Transcriptional regulatory protein</fullName>
    </submittedName>
</protein>
<dbReference type="AlphaFoldDB" id="A0AB33T1N1"/>
<accession>A0AB33T1N1</accession>
<comment type="caution">
    <text evidence="2">The sequence shown here is derived from an EMBL/GenBank/DDBJ whole genome shotgun (WGS) entry which is preliminary data.</text>
</comment>
<evidence type="ECO:0000313" key="2">
    <source>
        <dbReference type="EMBL" id="CPT12710.1"/>
    </source>
</evidence>
<dbReference type="EMBL" id="CSUW01000002">
    <property type="protein sequence ID" value="CPT12710.1"/>
    <property type="molecule type" value="Genomic_DNA"/>
</dbReference>
<dbReference type="PANTHER" id="PTHR35010">
    <property type="entry name" value="BLL4672 PROTEIN-RELATED"/>
    <property type="match status" value="1"/>
</dbReference>
<dbReference type="InterPro" id="IPR010982">
    <property type="entry name" value="Lambda_DNA-bd_dom_sf"/>
</dbReference>
<dbReference type="Gene3D" id="1.10.260.40">
    <property type="entry name" value="lambda repressor-like DNA-binding domains"/>
    <property type="match status" value="1"/>
</dbReference>
<dbReference type="GO" id="GO:0003677">
    <property type="term" value="F:DNA binding"/>
    <property type="evidence" value="ECO:0007669"/>
    <property type="project" value="InterPro"/>
</dbReference>
<organism evidence="2 3">
    <name type="scientific">Mycobacteroides abscessus</name>
    <dbReference type="NCBI Taxonomy" id="36809"/>
    <lineage>
        <taxon>Bacteria</taxon>
        <taxon>Bacillati</taxon>
        <taxon>Actinomycetota</taxon>
        <taxon>Actinomycetes</taxon>
        <taxon>Mycobacteriales</taxon>
        <taxon>Mycobacteriaceae</taxon>
        <taxon>Mycobacteroides</taxon>
    </lineage>
</organism>
<reference evidence="2 3" key="1">
    <citation type="submission" date="2015-03" db="EMBL/GenBank/DDBJ databases">
        <authorList>
            <consortium name="Pathogen Informatics"/>
            <person name="Murphy D."/>
        </authorList>
    </citation>
    <scope>NUCLEOTIDE SEQUENCE [LARGE SCALE GENOMIC DNA]</scope>
    <source>
        <strain evidence="2 3">PAP036</strain>
    </source>
</reference>
<gene>
    <name evidence="2" type="ORF">ERS075527_01209</name>
</gene>
<name>A0AB33T1N1_9MYCO</name>
<dbReference type="Gene3D" id="3.30.450.180">
    <property type="match status" value="1"/>
</dbReference>
<sequence>MSQRQLAQRTGYTVGQIQHFEAGRRTATGNGLDSLTRALNLSSWEIQYLYALGGRVSAESTGVVDIASYLQAIEPHPAAWMDAGWTVQESNEAFRRLFPGLWMTPNLVHWHYHSVKARDVIQNWNETSEWCVGLLRFGIAAAPKDPGLQEVISSLMPIRAFRTQWDAQIIPVDPATRPWILRDLESRELLTVDMRAWHTRSTSGMLLFGAVIDRQANQQPHHQPASQTP</sequence>
<dbReference type="PANTHER" id="PTHR35010:SF2">
    <property type="entry name" value="BLL4672 PROTEIN"/>
    <property type="match status" value="1"/>
</dbReference>
<dbReference type="Pfam" id="PF17765">
    <property type="entry name" value="MLTR_LBD"/>
    <property type="match status" value="1"/>
</dbReference>
<dbReference type="PROSITE" id="PS50943">
    <property type="entry name" value="HTH_CROC1"/>
    <property type="match status" value="1"/>
</dbReference>
<dbReference type="InterPro" id="IPR041413">
    <property type="entry name" value="MLTR_LBD"/>
</dbReference>
<dbReference type="InterPro" id="IPR001387">
    <property type="entry name" value="Cro/C1-type_HTH"/>
</dbReference>
<dbReference type="Proteomes" id="UP000038487">
    <property type="component" value="Unassembled WGS sequence"/>
</dbReference>
<dbReference type="CDD" id="cd00093">
    <property type="entry name" value="HTH_XRE"/>
    <property type="match status" value="1"/>
</dbReference>
<evidence type="ECO:0000259" key="1">
    <source>
        <dbReference type="PROSITE" id="PS50943"/>
    </source>
</evidence>
<dbReference type="Pfam" id="PF01381">
    <property type="entry name" value="HTH_3"/>
    <property type="match status" value="1"/>
</dbReference>
<proteinExistence type="predicted"/>